<evidence type="ECO:0000313" key="2">
    <source>
        <dbReference type="EMBL" id="ORA07244.1"/>
    </source>
</evidence>
<comment type="caution">
    <text evidence="2">The sequence shown here is derived from an EMBL/GenBank/DDBJ whole genome shotgun (WGS) entry which is preliminary data.</text>
</comment>
<dbReference type="Proteomes" id="UP000192366">
    <property type="component" value="Unassembled WGS sequence"/>
</dbReference>
<gene>
    <name evidence="2" type="ORF">BST17_01920</name>
</gene>
<organism evidence="2 3">
    <name type="scientific">Mycolicibacterium bacteremicum</name>
    <name type="common">Mycobacterium bacteremicum</name>
    <dbReference type="NCBI Taxonomy" id="564198"/>
    <lineage>
        <taxon>Bacteria</taxon>
        <taxon>Bacillati</taxon>
        <taxon>Actinomycetota</taxon>
        <taxon>Actinomycetes</taxon>
        <taxon>Mycobacteriales</taxon>
        <taxon>Mycobacteriaceae</taxon>
        <taxon>Mycolicibacterium</taxon>
    </lineage>
</organism>
<evidence type="ECO:0000259" key="1">
    <source>
        <dbReference type="Pfam" id="PF14065"/>
    </source>
</evidence>
<dbReference type="RefSeq" id="WP_083055008.1">
    <property type="nucleotide sequence ID" value="NZ_JACKVM010000014.1"/>
</dbReference>
<dbReference type="Pfam" id="PF14065">
    <property type="entry name" value="Pvc16_N"/>
    <property type="match status" value="1"/>
</dbReference>
<dbReference type="OrthoDB" id="527247at2"/>
<name>A0A1W9Z4M5_MYCBA</name>
<reference evidence="2 3" key="1">
    <citation type="submission" date="2017-02" db="EMBL/GenBank/DDBJ databases">
        <title>The new phylogeny of genus Mycobacterium.</title>
        <authorList>
            <person name="Tortoli E."/>
            <person name="Trovato A."/>
            <person name="Cirillo D.M."/>
        </authorList>
    </citation>
    <scope>NUCLEOTIDE SEQUENCE [LARGE SCALE GENOMIC DNA]</scope>
    <source>
        <strain evidence="2 3">DSM 45578</strain>
    </source>
</reference>
<dbReference type="AlphaFoldDB" id="A0A1W9Z4M5"/>
<proteinExistence type="predicted"/>
<dbReference type="STRING" id="564198.BST17_01920"/>
<dbReference type="InterPro" id="IPR025351">
    <property type="entry name" value="Pvc16_N"/>
</dbReference>
<dbReference type="EMBL" id="MVHJ01000001">
    <property type="protein sequence ID" value="ORA07244.1"/>
    <property type="molecule type" value="Genomic_DNA"/>
</dbReference>
<protein>
    <recommendedName>
        <fullName evidence="1">Pvc16 N-terminal domain-containing protein</fullName>
    </recommendedName>
</protein>
<sequence>MSNALAIASVTAMLRHRLESAFTEAALAFPTGVQGANAFVQRPGGAHAAATAGADITLYRISPHPQWRNCDVPTRAGTGIPTEKPLLGLMLRYIVTTFGATQELEAEQLLGIVVTHLHTNATLTRAEILAVKAALPQAFLADTDLDTQPELVKFTVLAMEDEDMSRVWSMMPDGTFAPAVLVEASVVFVQPEIRVSAPLPVLERGLTVVPSRQPLIVRIEAESGGPAAPILAGQPVIVRGLRLDAPSLRVEIDGVDVPPASVTGLDDERIRFVVPTTTLAGARGVRVLHDLPGTPPVLGAVSGVVPMIVRPLVTATAKVAGRIRVNVTPTIGIHQAFEVLLSNAATTIALPGVRATPNRVDAPLAGVAAGTYVVRVRIDGVESVPTASVPGGLIDTPSQVV</sequence>
<keyword evidence="3" id="KW-1185">Reference proteome</keyword>
<accession>A0A1W9Z4M5</accession>
<feature type="domain" description="Pvc16 N-terminal" evidence="1">
    <location>
        <begin position="10"/>
        <end position="202"/>
    </location>
</feature>
<evidence type="ECO:0000313" key="3">
    <source>
        <dbReference type="Proteomes" id="UP000192366"/>
    </source>
</evidence>